<comment type="caution">
    <text evidence="1">The sequence shown here is derived from an EMBL/GenBank/DDBJ whole genome shotgun (WGS) entry which is preliminary data.</text>
</comment>
<name>A0A4Z2JDK4_9TELE</name>
<sequence length="351" mass="37501">MFSSELHGSCSFSSFSSFSSFFTSFFSSRSSSAVRTSTSCRCLRYSSSPSPDTVDSSWSLLDMTCPQGLCSIRVLWVSAGSGSSESLQDLGPRGLCRIRVLGVSAGSGSSGSLQDQGPQGLCGIRVLRVSAASGSSGSLQHQGPCRIRVLRVSAASGSSGSLQDLGPQGLCGIRVLRVSAASGSSGSLQHQGPQGLCSIRVLRHQDLEGLQEKQWTQIQTQTLRLVSKARAINRWFPGPKCIRRVRLQGSPSIPRAAAGSVPVTKEQRVSVSCVLLPLLSLLRLTDRSPEAPPPPRGCRLWLKTHLQPGSSVQQCVLIGAEEVMTFDLSFTKGVKVLEDDKEYSESRVIIL</sequence>
<organism evidence="1 2">
    <name type="scientific">Liparis tanakae</name>
    <name type="common">Tanaka's snailfish</name>
    <dbReference type="NCBI Taxonomy" id="230148"/>
    <lineage>
        <taxon>Eukaryota</taxon>
        <taxon>Metazoa</taxon>
        <taxon>Chordata</taxon>
        <taxon>Craniata</taxon>
        <taxon>Vertebrata</taxon>
        <taxon>Euteleostomi</taxon>
        <taxon>Actinopterygii</taxon>
        <taxon>Neopterygii</taxon>
        <taxon>Teleostei</taxon>
        <taxon>Neoteleostei</taxon>
        <taxon>Acanthomorphata</taxon>
        <taxon>Eupercaria</taxon>
        <taxon>Perciformes</taxon>
        <taxon>Cottioidei</taxon>
        <taxon>Cottales</taxon>
        <taxon>Liparidae</taxon>
        <taxon>Liparis</taxon>
    </lineage>
</organism>
<proteinExistence type="predicted"/>
<protein>
    <submittedName>
        <fullName evidence="1">Uncharacterized protein</fullName>
    </submittedName>
</protein>
<gene>
    <name evidence="1" type="ORF">EYF80_002553</name>
</gene>
<evidence type="ECO:0000313" key="1">
    <source>
        <dbReference type="EMBL" id="TNN87352.1"/>
    </source>
</evidence>
<accession>A0A4Z2JDK4</accession>
<dbReference type="Proteomes" id="UP000314294">
    <property type="component" value="Unassembled WGS sequence"/>
</dbReference>
<dbReference type="AlphaFoldDB" id="A0A4Z2JDK4"/>
<reference evidence="1 2" key="1">
    <citation type="submission" date="2019-03" db="EMBL/GenBank/DDBJ databases">
        <title>First draft genome of Liparis tanakae, snailfish: a comprehensive survey of snailfish specific genes.</title>
        <authorList>
            <person name="Kim W."/>
            <person name="Song I."/>
            <person name="Jeong J.-H."/>
            <person name="Kim D."/>
            <person name="Kim S."/>
            <person name="Ryu S."/>
            <person name="Song J.Y."/>
            <person name="Lee S.K."/>
        </authorList>
    </citation>
    <scope>NUCLEOTIDE SEQUENCE [LARGE SCALE GENOMIC DNA]</scope>
    <source>
        <tissue evidence="1">Muscle</tissue>
    </source>
</reference>
<evidence type="ECO:0000313" key="2">
    <source>
        <dbReference type="Proteomes" id="UP000314294"/>
    </source>
</evidence>
<keyword evidence="2" id="KW-1185">Reference proteome</keyword>
<dbReference type="EMBL" id="SRLO01000011">
    <property type="protein sequence ID" value="TNN87352.1"/>
    <property type="molecule type" value="Genomic_DNA"/>
</dbReference>